<dbReference type="EMBL" id="CYSC01000007">
    <property type="protein sequence ID" value="CUH70502.1"/>
    <property type="molecule type" value="Genomic_DNA"/>
</dbReference>
<dbReference type="RefSeq" id="WP_058241849.1">
    <property type="nucleotide sequence ID" value="NZ_CYSB01000025.1"/>
</dbReference>
<sequence length="111" mass="11411">MANPFAGEVTLVLDGQPQRLKLTLGALAELEATLQEDSLIAVVERFEAGRFSSRDVLALLLAGLRGGGWQGDAATLAAADIAGGPMQAAQIAARLLLLAFTPPNAAEGRDG</sequence>
<evidence type="ECO:0000313" key="2">
    <source>
        <dbReference type="EMBL" id="CUH70502.1"/>
    </source>
</evidence>
<protein>
    <recommendedName>
        <fullName evidence="5">Phage tail tube protein, GTA-gp10</fullName>
    </recommendedName>
</protein>
<keyword evidence="3" id="KW-1185">Reference proteome</keyword>
<dbReference type="InterPro" id="IPR021791">
    <property type="entry name" value="Phage_TAC_11"/>
</dbReference>
<dbReference type="Proteomes" id="UP000051887">
    <property type="component" value="Unassembled WGS sequence"/>
</dbReference>
<name>A0A0P1FXT9_9RHOB</name>
<gene>
    <name evidence="1" type="ORF">TL5118_01298</name>
    <name evidence="2" type="ORF">TL5120_00279</name>
</gene>
<evidence type="ECO:0000313" key="4">
    <source>
        <dbReference type="Proteomes" id="UP000051887"/>
    </source>
</evidence>
<organism evidence="2 4">
    <name type="scientific">Thalassovita autumnalis</name>
    <dbReference type="NCBI Taxonomy" id="2072972"/>
    <lineage>
        <taxon>Bacteria</taxon>
        <taxon>Pseudomonadati</taxon>
        <taxon>Pseudomonadota</taxon>
        <taxon>Alphaproteobacteria</taxon>
        <taxon>Rhodobacterales</taxon>
        <taxon>Roseobacteraceae</taxon>
        <taxon>Thalassovita</taxon>
    </lineage>
</organism>
<dbReference type="AlphaFoldDB" id="A0A0P1FXT9"/>
<dbReference type="EMBL" id="CYSB01000025">
    <property type="protein sequence ID" value="CUH65416.1"/>
    <property type="molecule type" value="Genomic_DNA"/>
</dbReference>
<evidence type="ECO:0000313" key="3">
    <source>
        <dbReference type="Proteomes" id="UP000051086"/>
    </source>
</evidence>
<accession>A0A0P1FXT9</accession>
<dbReference type="Pfam" id="PF11836">
    <property type="entry name" value="Phage_TAC_11"/>
    <property type="match status" value="1"/>
</dbReference>
<dbReference type="Proteomes" id="UP000051086">
    <property type="component" value="Unassembled WGS sequence"/>
</dbReference>
<proteinExistence type="predicted"/>
<reference evidence="1 3" key="2">
    <citation type="submission" date="2015-09" db="EMBL/GenBank/DDBJ databases">
        <authorList>
            <person name="Rodrigo-Torres L."/>
            <person name="Arahal D.R."/>
        </authorList>
    </citation>
    <scope>NUCLEOTIDE SEQUENCE [LARGE SCALE GENOMIC DNA]</scope>
    <source>
        <strain evidence="1 3">CECT 5118</strain>
    </source>
</reference>
<evidence type="ECO:0000313" key="1">
    <source>
        <dbReference type="EMBL" id="CUH65416.1"/>
    </source>
</evidence>
<evidence type="ECO:0008006" key="5">
    <source>
        <dbReference type="Google" id="ProtNLM"/>
    </source>
</evidence>
<reference evidence="2 4" key="1">
    <citation type="submission" date="2015-09" db="EMBL/GenBank/DDBJ databases">
        <authorList>
            <consortium name="Swine Surveillance"/>
        </authorList>
    </citation>
    <scope>NUCLEOTIDE SEQUENCE [LARGE SCALE GENOMIC DNA]</scope>
    <source>
        <strain evidence="2 4">5120</strain>
    </source>
</reference>